<proteinExistence type="inferred from homology"/>
<organism evidence="2 3">
    <name type="scientific">Paramuricea clavata</name>
    <name type="common">Red gorgonian</name>
    <name type="synonym">Violescent sea-whip</name>
    <dbReference type="NCBI Taxonomy" id="317549"/>
    <lineage>
        <taxon>Eukaryota</taxon>
        <taxon>Metazoa</taxon>
        <taxon>Cnidaria</taxon>
        <taxon>Anthozoa</taxon>
        <taxon>Octocorallia</taxon>
        <taxon>Malacalcyonacea</taxon>
        <taxon>Plexauridae</taxon>
        <taxon>Paramuricea</taxon>
    </lineage>
</organism>
<evidence type="ECO:0000313" key="3">
    <source>
        <dbReference type="Proteomes" id="UP001152795"/>
    </source>
</evidence>
<keyword evidence="3" id="KW-1185">Reference proteome</keyword>
<dbReference type="Proteomes" id="UP001152795">
    <property type="component" value="Unassembled WGS sequence"/>
</dbReference>
<comment type="caution">
    <text evidence="2">The sequence shown here is derived from an EMBL/GenBank/DDBJ whole genome shotgun (WGS) entry which is preliminary data.</text>
</comment>
<dbReference type="InterPro" id="IPR037175">
    <property type="entry name" value="KFase_sf"/>
</dbReference>
<sequence>MAAAATLREITAGDKEEDVSAFRSHCRNFLVESILQIQKRFDLDAEIHDIVQCTLPQNAAPTIPPSLEGICQKLTYLRELHNNEKIDREWREHAMHDKVNGDLNWEDKMALSGITVVCILMLNVFLTRSEWIDMSHAYRENMNGATDPFEISLLHYGATGRAPFAITYKMRLNEHSGTHIDAPVHFSKGKPTVDELSPENLIGHAIVVNITEQALKNPDYEVSVDDFTNWEKEHGAIPKGTIVFLLTGYGKYWGNVIKYMGLVGNISGDFHFPGIGKDAAQWIVDSGKIKGVGLDVRSLDRGQSKDFFAHRILLGNELFGLENVKNIEKLPTRGAIVYVSPMKIKNGSGGPTRIFAQTDPVARSSHQTASIVLLLSIVFAILLK</sequence>
<dbReference type="EMBL" id="CACRXK020012308">
    <property type="protein sequence ID" value="CAB4023085.1"/>
    <property type="molecule type" value="Genomic_DNA"/>
</dbReference>
<dbReference type="SUPFAM" id="SSF102198">
    <property type="entry name" value="Putative cyclase"/>
    <property type="match status" value="1"/>
</dbReference>
<dbReference type="Gene3D" id="3.50.30.50">
    <property type="entry name" value="Putative cyclase"/>
    <property type="match status" value="1"/>
</dbReference>
<dbReference type="OrthoDB" id="7108654at2759"/>
<name>A0A7D9J6J0_PARCT</name>
<evidence type="ECO:0000313" key="2">
    <source>
        <dbReference type="EMBL" id="CAB4023085.1"/>
    </source>
</evidence>
<evidence type="ECO:0000256" key="1">
    <source>
        <dbReference type="ARBA" id="ARBA00007865"/>
    </source>
</evidence>
<dbReference type="GO" id="GO:0019441">
    <property type="term" value="P:L-tryptophan catabolic process to kynurenine"/>
    <property type="evidence" value="ECO:0007669"/>
    <property type="project" value="InterPro"/>
</dbReference>
<accession>A0A7D9J6J0</accession>
<dbReference type="InterPro" id="IPR007325">
    <property type="entry name" value="KFase/CYL"/>
</dbReference>
<protein>
    <submittedName>
        <fullName evidence="2">Cyclase family</fullName>
    </submittedName>
</protein>
<dbReference type="AlphaFoldDB" id="A0A7D9J6J0"/>
<gene>
    <name evidence="2" type="ORF">PACLA_8A031874</name>
</gene>
<comment type="similarity">
    <text evidence="1">Belongs to the Cyclase 1 superfamily.</text>
</comment>
<dbReference type="PANTHER" id="PTHR31118">
    <property type="entry name" value="CYCLASE-LIKE PROTEIN 2"/>
    <property type="match status" value="1"/>
</dbReference>
<dbReference type="Pfam" id="PF04199">
    <property type="entry name" value="Cyclase"/>
    <property type="match status" value="1"/>
</dbReference>
<dbReference type="GO" id="GO:0004061">
    <property type="term" value="F:arylformamidase activity"/>
    <property type="evidence" value="ECO:0007669"/>
    <property type="project" value="InterPro"/>
</dbReference>
<dbReference type="PANTHER" id="PTHR31118:SF12">
    <property type="entry name" value="CYCLASE-LIKE PROTEIN 2"/>
    <property type="match status" value="1"/>
</dbReference>
<reference evidence="2" key="1">
    <citation type="submission" date="2020-04" db="EMBL/GenBank/DDBJ databases">
        <authorList>
            <person name="Alioto T."/>
            <person name="Alioto T."/>
            <person name="Gomez Garrido J."/>
        </authorList>
    </citation>
    <scope>NUCLEOTIDE SEQUENCE</scope>
    <source>
        <strain evidence="2">A484AB</strain>
    </source>
</reference>